<dbReference type="OrthoDB" id="129377at2"/>
<dbReference type="CDD" id="cd00093">
    <property type="entry name" value="HTH_XRE"/>
    <property type="match status" value="1"/>
</dbReference>
<dbReference type="SMART" id="SM00530">
    <property type="entry name" value="HTH_XRE"/>
    <property type="match status" value="1"/>
</dbReference>
<dbReference type="InterPro" id="IPR001387">
    <property type="entry name" value="Cro/C1-type_HTH"/>
</dbReference>
<feature type="domain" description="HTH cro/C1-type" evidence="1">
    <location>
        <begin position="32"/>
        <end position="88"/>
    </location>
</feature>
<dbReference type="SUPFAM" id="SSF47413">
    <property type="entry name" value="lambda repressor-like DNA-binding domains"/>
    <property type="match status" value="1"/>
</dbReference>
<evidence type="ECO:0000259" key="1">
    <source>
        <dbReference type="PROSITE" id="PS50943"/>
    </source>
</evidence>
<dbReference type="Pfam" id="PF13744">
    <property type="entry name" value="HTH_37"/>
    <property type="match status" value="1"/>
</dbReference>
<dbReference type="PROSITE" id="PS50943">
    <property type="entry name" value="HTH_CROC1"/>
    <property type="match status" value="1"/>
</dbReference>
<dbReference type="EMBL" id="FNVA01000003">
    <property type="protein sequence ID" value="SEG13403.1"/>
    <property type="molecule type" value="Genomic_DNA"/>
</dbReference>
<keyword evidence="2" id="KW-0238">DNA-binding</keyword>
<name>A0A1H5XP45_9BACT</name>
<organism evidence="2 3">
    <name type="scientific">Bryocella elongata</name>
    <dbReference type="NCBI Taxonomy" id="863522"/>
    <lineage>
        <taxon>Bacteria</taxon>
        <taxon>Pseudomonadati</taxon>
        <taxon>Acidobacteriota</taxon>
        <taxon>Terriglobia</taxon>
        <taxon>Terriglobales</taxon>
        <taxon>Acidobacteriaceae</taxon>
        <taxon>Bryocella</taxon>
    </lineage>
</organism>
<accession>A0A1H5XP45</accession>
<dbReference type="AlphaFoldDB" id="A0A1H5XP45"/>
<keyword evidence="3" id="KW-1185">Reference proteome</keyword>
<evidence type="ECO:0000313" key="2">
    <source>
        <dbReference type="EMBL" id="SEG13403.1"/>
    </source>
</evidence>
<gene>
    <name evidence="2" type="ORF">SAMN05421819_1904</name>
</gene>
<dbReference type="Gene3D" id="1.10.260.40">
    <property type="entry name" value="lambda repressor-like DNA-binding domains"/>
    <property type="match status" value="1"/>
</dbReference>
<proteinExistence type="predicted"/>
<protein>
    <submittedName>
        <fullName evidence="2">Predicted DNA-binding protein, contains XRE-type HTH domain</fullName>
    </submittedName>
</protein>
<dbReference type="Proteomes" id="UP000236728">
    <property type="component" value="Unassembled WGS sequence"/>
</dbReference>
<dbReference type="InterPro" id="IPR010982">
    <property type="entry name" value="Lambda_DNA-bd_dom_sf"/>
</dbReference>
<dbReference type="RefSeq" id="WP_103932831.1">
    <property type="nucleotide sequence ID" value="NZ_FNVA01000003.1"/>
</dbReference>
<dbReference type="InterPro" id="IPR039554">
    <property type="entry name" value="HigA2-like_HTH"/>
</dbReference>
<dbReference type="GO" id="GO:0003677">
    <property type="term" value="F:DNA binding"/>
    <property type="evidence" value="ECO:0007669"/>
    <property type="project" value="UniProtKB-KW"/>
</dbReference>
<evidence type="ECO:0000313" key="3">
    <source>
        <dbReference type="Proteomes" id="UP000236728"/>
    </source>
</evidence>
<sequence>MIEEFNSVWDALGFSTEEGANLEARASLMRELREIIRSRSWTQAVAAKQCRVSQPRLNDLMRGRIDKFSIDALVNMAASLGLRVSFELTAA</sequence>
<reference evidence="2 3" key="1">
    <citation type="submission" date="2016-10" db="EMBL/GenBank/DDBJ databases">
        <authorList>
            <person name="de Groot N.N."/>
        </authorList>
    </citation>
    <scope>NUCLEOTIDE SEQUENCE [LARGE SCALE GENOMIC DNA]</scope>
    <source>
        <strain evidence="2 3">DSM 22489</strain>
    </source>
</reference>